<dbReference type="AlphaFoldDB" id="A0A8R2GC53"/>
<feature type="transmembrane region" description="Helical" evidence="10">
    <location>
        <begin position="163"/>
        <end position="186"/>
    </location>
</feature>
<feature type="transmembrane region" description="Helical" evidence="10">
    <location>
        <begin position="206"/>
        <end position="230"/>
    </location>
</feature>
<organism evidence="12 13">
    <name type="scientific">Bombyx mori</name>
    <name type="common">Silk moth</name>
    <dbReference type="NCBI Taxonomy" id="7091"/>
    <lineage>
        <taxon>Eukaryota</taxon>
        <taxon>Metazoa</taxon>
        <taxon>Ecdysozoa</taxon>
        <taxon>Arthropoda</taxon>
        <taxon>Hexapoda</taxon>
        <taxon>Insecta</taxon>
        <taxon>Pterygota</taxon>
        <taxon>Neoptera</taxon>
        <taxon>Endopterygota</taxon>
        <taxon>Lepidoptera</taxon>
        <taxon>Glossata</taxon>
        <taxon>Ditrysia</taxon>
        <taxon>Bombycoidea</taxon>
        <taxon>Bombycidae</taxon>
        <taxon>Bombycinae</taxon>
        <taxon>Bombyx</taxon>
    </lineage>
</organism>
<evidence type="ECO:0000256" key="9">
    <source>
        <dbReference type="ARBA" id="ARBA00023136"/>
    </source>
</evidence>
<feature type="transmembrane region" description="Helical" evidence="10">
    <location>
        <begin position="307"/>
        <end position="327"/>
    </location>
</feature>
<evidence type="ECO:0000256" key="8">
    <source>
        <dbReference type="ARBA" id="ARBA00022989"/>
    </source>
</evidence>
<dbReference type="GeneID" id="101739008"/>
<dbReference type="KEGG" id="bmor:101739008"/>
<feature type="transmembrane region" description="Helical" evidence="10">
    <location>
        <begin position="107"/>
        <end position="124"/>
    </location>
</feature>
<dbReference type="EnsemblMetazoa" id="XM_012697412.3">
    <property type="protein sequence ID" value="XP_012552866.1"/>
    <property type="gene ID" value="LOC101739008"/>
</dbReference>
<comment type="pathway">
    <text evidence="2">Protein modification; protein glycosylation.</text>
</comment>
<dbReference type="RefSeq" id="XP_012552866.1">
    <property type="nucleotide sequence ID" value="XM_012697412.4"/>
</dbReference>
<dbReference type="GO" id="GO:0000026">
    <property type="term" value="F:alpha-1,2-mannosyltransferase activity"/>
    <property type="evidence" value="ECO:0007669"/>
    <property type="project" value="TreeGrafter"/>
</dbReference>
<evidence type="ECO:0000313" key="13">
    <source>
        <dbReference type="Proteomes" id="UP000005204"/>
    </source>
</evidence>
<evidence type="ECO:0000256" key="11">
    <source>
        <dbReference type="SAM" id="MobiDB-lite"/>
    </source>
</evidence>
<reference evidence="12" key="2">
    <citation type="submission" date="2022-06" db="UniProtKB">
        <authorList>
            <consortium name="EnsemblMetazoa"/>
        </authorList>
    </citation>
    <scope>IDENTIFICATION</scope>
    <source>
        <strain evidence="12">p50T (Dazao)</strain>
    </source>
</reference>
<accession>A0A8R2GC53</accession>
<dbReference type="PANTHER" id="PTHR22760">
    <property type="entry name" value="GLYCOSYLTRANSFERASE"/>
    <property type="match status" value="1"/>
</dbReference>
<dbReference type="GO" id="GO:0006487">
    <property type="term" value="P:protein N-linked glycosylation"/>
    <property type="evidence" value="ECO:0007669"/>
    <property type="project" value="TreeGrafter"/>
</dbReference>
<evidence type="ECO:0000256" key="5">
    <source>
        <dbReference type="ARBA" id="ARBA00022679"/>
    </source>
</evidence>
<dbReference type="PANTHER" id="PTHR22760:SF2">
    <property type="entry name" value="ALPHA-1,2-MANNOSYLTRANSFERASE ALG9"/>
    <property type="match status" value="1"/>
</dbReference>
<evidence type="ECO:0000313" key="12">
    <source>
        <dbReference type="EnsemblMetazoa" id="XP_012552866.1"/>
    </source>
</evidence>
<feature type="region of interest" description="Disordered" evidence="11">
    <location>
        <begin position="1"/>
        <end position="31"/>
    </location>
</feature>
<evidence type="ECO:0000256" key="6">
    <source>
        <dbReference type="ARBA" id="ARBA00022692"/>
    </source>
</evidence>
<dbReference type="Pfam" id="PF03901">
    <property type="entry name" value="Glyco_transf_22"/>
    <property type="match status" value="1"/>
</dbReference>
<evidence type="ECO:0000256" key="10">
    <source>
        <dbReference type="RuleBase" id="RU363075"/>
    </source>
</evidence>
<evidence type="ECO:0000256" key="3">
    <source>
        <dbReference type="ARBA" id="ARBA00007063"/>
    </source>
</evidence>
<protein>
    <recommendedName>
        <fullName evidence="10">Mannosyltransferase</fullName>
        <ecNumber evidence="10">2.4.1.-</ecNumber>
    </recommendedName>
</protein>
<keyword evidence="5" id="KW-0808">Transferase</keyword>
<evidence type="ECO:0000256" key="4">
    <source>
        <dbReference type="ARBA" id="ARBA00022676"/>
    </source>
</evidence>
<dbReference type="CTD" id="79796"/>
<dbReference type="EC" id="2.4.1.-" evidence="10"/>
<feature type="transmembrane region" description="Helical" evidence="10">
    <location>
        <begin position="130"/>
        <end position="151"/>
    </location>
</feature>
<comment type="similarity">
    <text evidence="3 10">Belongs to the glycosyltransferase 22 family.</text>
</comment>
<evidence type="ECO:0000256" key="1">
    <source>
        <dbReference type="ARBA" id="ARBA00004477"/>
    </source>
</evidence>
<dbReference type="Proteomes" id="UP000005204">
    <property type="component" value="Unassembled WGS sequence"/>
</dbReference>
<sequence>MPLTVRQRSIHNKNGAKRAASFNKGKRRPSEGDYIVTNAPTDLRSISYPGGAAALSLLLTARIISAIWNHISDCDETYNYWEPLHYLVYGHGLQTWEYSPIYAIRSYMPLFLFAVPARILSYILNPVSIFYVLRIGLAVHTAAAEFMFYKAVCHEFGVHVGRLWLAMTLPAAGLFSSSTAMLPSAWSNAIVSGAIACWWRKRYQSAVFLTAVTSLLSWPFTALLGIPIAIDMLVLKRKFKEFFTWSFLSLIIILVPTVLVDAWYYGRLVIAPWNIVAYNIFTEHGPDLYGVEPWTYYIVNGFLNFNIVWVLALSSPILLLACTVLSSKSTSRASFCTPYWLDLMPLGLWLVIFMLQQHKEERFIYPVYSLIILAGAIGLDCVQKMSFAVGTELFRWRREREKRHYLSYTGTIMVLFVGVAGLAGLSRITALYTNYQGSLTILHNLPATETEKVVCYGKEWYRSPSSFHLPSGYKMRIIQSEFNGQMPAPYADTQNASRLIHPYLNDQNKGDNSTYYKPKECHYLVDSDLSKPSKLQPAYHKDPNWEVVATASILNAERSNRILRAFYIPFLTSKSCVYGNMYLLKNKSL</sequence>
<keyword evidence="8 10" id="KW-1133">Transmembrane helix</keyword>
<keyword evidence="9 10" id="KW-0472">Membrane</keyword>
<feature type="transmembrane region" description="Helical" evidence="10">
    <location>
        <begin position="363"/>
        <end position="382"/>
    </location>
</feature>
<name>A0A8R2GC53_BOMMO</name>
<feature type="transmembrane region" description="Helical" evidence="10">
    <location>
        <begin position="242"/>
        <end position="265"/>
    </location>
</feature>
<evidence type="ECO:0000256" key="2">
    <source>
        <dbReference type="ARBA" id="ARBA00004922"/>
    </source>
</evidence>
<dbReference type="GO" id="GO:0005789">
    <property type="term" value="C:endoplasmic reticulum membrane"/>
    <property type="evidence" value="ECO:0007669"/>
    <property type="project" value="UniProtKB-SubCell"/>
</dbReference>
<dbReference type="InterPro" id="IPR005599">
    <property type="entry name" value="GPI_mannosylTrfase"/>
</dbReference>
<keyword evidence="13" id="KW-1185">Reference proteome</keyword>
<dbReference type="OrthoDB" id="497541at2759"/>
<reference evidence="13" key="1">
    <citation type="journal article" date="2008" name="Insect Biochem. Mol. Biol.">
        <title>The genome of a lepidopteran model insect, the silkworm Bombyx mori.</title>
        <authorList>
            <consortium name="International Silkworm Genome Consortium"/>
        </authorList>
    </citation>
    <scope>NUCLEOTIDE SEQUENCE [LARGE SCALE GENOMIC DNA]</scope>
    <source>
        <strain evidence="13">p50T</strain>
    </source>
</reference>
<keyword evidence="6 10" id="KW-0812">Transmembrane</keyword>
<keyword evidence="4 10" id="KW-0328">Glycosyltransferase</keyword>
<feature type="transmembrane region" description="Helical" evidence="10">
    <location>
        <begin position="339"/>
        <end position="357"/>
    </location>
</feature>
<feature type="transmembrane region" description="Helical" evidence="10">
    <location>
        <begin position="405"/>
        <end position="425"/>
    </location>
</feature>
<comment type="subcellular location">
    <subcellularLocation>
        <location evidence="1 10">Endoplasmic reticulum membrane</location>
        <topology evidence="1 10">Multi-pass membrane protein</topology>
    </subcellularLocation>
</comment>
<keyword evidence="7 10" id="KW-0256">Endoplasmic reticulum</keyword>
<proteinExistence type="inferred from homology"/>
<evidence type="ECO:0000256" key="7">
    <source>
        <dbReference type="ARBA" id="ARBA00022824"/>
    </source>
</evidence>